<dbReference type="InterPro" id="IPR004291">
    <property type="entry name" value="Transposase_IS66_central"/>
</dbReference>
<dbReference type="EMBL" id="LHYC01000020">
    <property type="protein sequence ID" value="KXB05349.1"/>
    <property type="molecule type" value="Genomic_DNA"/>
</dbReference>
<evidence type="ECO:0000259" key="1">
    <source>
        <dbReference type="Pfam" id="PF03050"/>
    </source>
</evidence>
<dbReference type="Proteomes" id="UP000070549">
    <property type="component" value="Unassembled WGS sequence"/>
</dbReference>
<dbReference type="AlphaFoldDB" id="A0A133VFY7"/>
<gene>
    <name evidence="2" type="ORF">AKJ49_00990</name>
</gene>
<dbReference type="PANTHER" id="PTHR33678">
    <property type="entry name" value="BLL1576 PROTEIN"/>
    <property type="match status" value="1"/>
</dbReference>
<organism evidence="2 3">
    <name type="scientific">candidate division MSBL1 archaeon SCGC-AAA382A03</name>
    <dbReference type="NCBI Taxonomy" id="1698278"/>
    <lineage>
        <taxon>Archaea</taxon>
        <taxon>Methanobacteriati</taxon>
        <taxon>Methanobacteriota</taxon>
        <taxon>candidate division MSBL1</taxon>
    </lineage>
</organism>
<proteinExistence type="predicted"/>
<feature type="domain" description="Transposase IS66 central" evidence="1">
    <location>
        <begin position="2"/>
        <end position="35"/>
    </location>
</feature>
<keyword evidence="3" id="KW-1185">Reference proteome</keyword>
<evidence type="ECO:0000313" key="2">
    <source>
        <dbReference type="EMBL" id="KXB05349.1"/>
    </source>
</evidence>
<dbReference type="Pfam" id="PF03050">
    <property type="entry name" value="DDE_Tnp_IS66"/>
    <property type="match status" value="1"/>
</dbReference>
<reference evidence="2 3" key="1">
    <citation type="journal article" date="2016" name="Sci. Rep.">
        <title>Metabolic traits of an uncultured archaeal lineage -MSBL1- from brine pools of the Red Sea.</title>
        <authorList>
            <person name="Mwirichia R."/>
            <person name="Alam I."/>
            <person name="Rashid M."/>
            <person name="Vinu M."/>
            <person name="Ba-Alawi W."/>
            <person name="Anthony Kamau A."/>
            <person name="Kamanda Ngugi D."/>
            <person name="Goker M."/>
            <person name="Klenk H.P."/>
            <person name="Bajic V."/>
            <person name="Stingl U."/>
        </authorList>
    </citation>
    <scope>NUCLEOTIDE SEQUENCE [LARGE SCALE GENOMIC DNA]</scope>
    <source>
        <strain evidence="2">SCGC-AAA382A03</strain>
    </source>
</reference>
<protein>
    <recommendedName>
        <fullName evidence="1">Transposase IS66 central domain-containing protein</fullName>
    </recommendedName>
</protein>
<sequence length="67" mass="7866">MTNPEVEPTNNRAERSTRKIVTLRKIIGTVRSERGRYILETIMTTIETWKARGQNPHNEMQKILRNS</sequence>
<accession>A0A133VFY7</accession>
<comment type="caution">
    <text evidence="2">The sequence shown here is derived from an EMBL/GenBank/DDBJ whole genome shotgun (WGS) entry which is preliminary data.</text>
</comment>
<dbReference type="PANTHER" id="PTHR33678:SF1">
    <property type="entry name" value="BLL1576 PROTEIN"/>
    <property type="match status" value="1"/>
</dbReference>
<dbReference type="InterPro" id="IPR052344">
    <property type="entry name" value="Transposase-related"/>
</dbReference>
<evidence type="ECO:0000313" key="3">
    <source>
        <dbReference type="Proteomes" id="UP000070549"/>
    </source>
</evidence>
<name>A0A133VFY7_9EURY</name>